<accession>I3CIV7</accession>
<dbReference type="HOGENOM" id="CLU_131584_2_1_6"/>
<dbReference type="PANTHER" id="PTHR38767:SF1">
    <property type="entry name" value="DNA POLYMERASE III SUBUNIT CHI"/>
    <property type="match status" value="1"/>
</dbReference>
<dbReference type="InterPro" id="IPR036768">
    <property type="entry name" value="PolIII_chi_sf"/>
</dbReference>
<dbReference type="RefSeq" id="WP_002690821.1">
    <property type="nucleotide sequence ID" value="NZ_JH600070.1"/>
</dbReference>
<dbReference type="GO" id="GO:0003887">
    <property type="term" value="F:DNA-directed DNA polymerase activity"/>
    <property type="evidence" value="ECO:0007669"/>
    <property type="project" value="InterPro"/>
</dbReference>
<dbReference type="GO" id="GO:0032298">
    <property type="term" value="P:positive regulation of DNA-templated DNA replication initiation"/>
    <property type="evidence" value="ECO:0007669"/>
    <property type="project" value="TreeGrafter"/>
</dbReference>
<dbReference type="InterPro" id="IPR007459">
    <property type="entry name" value="DNA_pol3_chi"/>
</dbReference>
<keyword evidence="2" id="KW-1185">Reference proteome</keyword>
<proteinExistence type="predicted"/>
<dbReference type="PANTHER" id="PTHR38767">
    <property type="entry name" value="DNA POLYMERASE III SUBUNIT CHI"/>
    <property type="match status" value="1"/>
</dbReference>
<dbReference type="Gene3D" id="3.40.50.10110">
    <property type="entry name" value="DNA polymerase III subunit chi"/>
    <property type="match status" value="1"/>
</dbReference>
<name>I3CIV7_9GAMM</name>
<dbReference type="Proteomes" id="UP000005744">
    <property type="component" value="Unassembled WGS sequence"/>
</dbReference>
<evidence type="ECO:0000313" key="2">
    <source>
        <dbReference type="Proteomes" id="UP000005744"/>
    </source>
</evidence>
<reference evidence="1 2" key="1">
    <citation type="submission" date="2011-11" db="EMBL/GenBank/DDBJ databases">
        <title>Improved High-Quality Draft sequence of Beggiatoa alba B18lD.</title>
        <authorList>
            <consortium name="US DOE Joint Genome Institute"/>
            <person name="Lucas S."/>
            <person name="Han J."/>
            <person name="Lapidus A."/>
            <person name="Cheng J.-F."/>
            <person name="Goodwin L."/>
            <person name="Pitluck S."/>
            <person name="Peters L."/>
            <person name="Mikhailova N."/>
            <person name="Held B."/>
            <person name="Detter J.C."/>
            <person name="Han C."/>
            <person name="Tapia R."/>
            <person name="Land M."/>
            <person name="Hauser L."/>
            <person name="Kyrpides N."/>
            <person name="Ivanova N."/>
            <person name="Pagani I."/>
            <person name="Samuel K."/>
            <person name="Teske A."/>
            <person name="Mueller J."/>
            <person name="Woyke T."/>
        </authorList>
    </citation>
    <scope>NUCLEOTIDE SEQUENCE [LARGE SCALE GENOMIC DNA]</scope>
    <source>
        <strain evidence="1 2">B18LD</strain>
    </source>
</reference>
<dbReference type="AlphaFoldDB" id="I3CIV7"/>
<gene>
    <name evidence="1" type="ORF">BegalDRAFT_2709</name>
</gene>
<dbReference type="SUPFAM" id="SSF102400">
    <property type="entry name" value="DNA polymerase III chi subunit"/>
    <property type="match status" value="1"/>
</dbReference>
<sequence>MTVSPSADSPIASSSVQVDFYIIHKHAPQAVERFICRLIEKAYQQHYLVFIQANSAEQAKHLDQLLWVVNPDSFIPHALLLTGDVETTCLNGQGDSMAFPVLISYGNQPQTPRSLLVNLTATVPVYFDQFQRIAEVVTPDEPARVAGRQRFRFYREQKFTLSAHDISL</sequence>
<dbReference type="GO" id="GO:0003677">
    <property type="term" value="F:DNA binding"/>
    <property type="evidence" value="ECO:0007669"/>
    <property type="project" value="InterPro"/>
</dbReference>
<evidence type="ECO:0000313" key="1">
    <source>
        <dbReference type="EMBL" id="EIJ43550.1"/>
    </source>
</evidence>
<protein>
    <submittedName>
        <fullName evidence="1">DNA polymerase III, chi subunit</fullName>
    </submittedName>
</protein>
<dbReference type="STRING" id="395493.BegalDRAFT_2709"/>
<organism evidence="1 2">
    <name type="scientific">Beggiatoa alba B18LD</name>
    <dbReference type="NCBI Taxonomy" id="395493"/>
    <lineage>
        <taxon>Bacteria</taxon>
        <taxon>Pseudomonadati</taxon>
        <taxon>Pseudomonadota</taxon>
        <taxon>Gammaproteobacteria</taxon>
        <taxon>Thiotrichales</taxon>
        <taxon>Thiotrichaceae</taxon>
        <taxon>Beggiatoa</taxon>
    </lineage>
</organism>
<dbReference type="EMBL" id="JH600070">
    <property type="protein sequence ID" value="EIJ43550.1"/>
    <property type="molecule type" value="Genomic_DNA"/>
</dbReference>
<dbReference type="eggNOG" id="COG2927">
    <property type="taxonomic scope" value="Bacteria"/>
</dbReference>
<dbReference type="OrthoDB" id="5297568at2"/>
<dbReference type="GO" id="GO:0006260">
    <property type="term" value="P:DNA replication"/>
    <property type="evidence" value="ECO:0007669"/>
    <property type="project" value="InterPro"/>
</dbReference>
<dbReference type="Pfam" id="PF04364">
    <property type="entry name" value="DNA_pol3_chi"/>
    <property type="match status" value="1"/>
</dbReference>